<dbReference type="EMBL" id="DVGY01000166">
    <property type="protein sequence ID" value="HIR41615.1"/>
    <property type="molecule type" value="Genomic_DNA"/>
</dbReference>
<gene>
    <name evidence="1" type="ORF">IAB36_07300</name>
</gene>
<evidence type="ECO:0000313" key="1">
    <source>
        <dbReference type="EMBL" id="HIR41615.1"/>
    </source>
</evidence>
<dbReference type="Proteomes" id="UP000886749">
    <property type="component" value="Unassembled WGS sequence"/>
</dbReference>
<proteinExistence type="predicted"/>
<reference evidence="1" key="2">
    <citation type="journal article" date="2021" name="PeerJ">
        <title>Extensive microbial diversity within the chicken gut microbiome revealed by metagenomics and culture.</title>
        <authorList>
            <person name="Gilroy R."/>
            <person name="Ravi A."/>
            <person name="Getino M."/>
            <person name="Pursley I."/>
            <person name="Horton D.L."/>
            <person name="Alikhan N.F."/>
            <person name="Baker D."/>
            <person name="Gharbi K."/>
            <person name="Hall N."/>
            <person name="Watson M."/>
            <person name="Adriaenssens E.M."/>
            <person name="Foster-Nyarko E."/>
            <person name="Jarju S."/>
            <person name="Secka A."/>
            <person name="Antonio M."/>
            <person name="Oren A."/>
            <person name="Chaudhuri R.R."/>
            <person name="La Ragione R."/>
            <person name="Hildebrand F."/>
            <person name="Pallen M.J."/>
        </authorList>
    </citation>
    <scope>NUCLEOTIDE SEQUENCE</scope>
    <source>
        <strain evidence="1">CHK184-25365</strain>
    </source>
</reference>
<dbReference type="AlphaFoldDB" id="A0A9D1AK11"/>
<protein>
    <recommendedName>
        <fullName evidence="3">Lipoprotein</fullName>
    </recommendedName>
</protein>
<evidence type="ECO:0008006" key="3">
    <source>
        <dbReference type="Google" id="ProtNLM"/>
    </source>
</evidence>
<accession>A0A9D1AK11</accession>
<organism evidence="1 2">
    <name type="scientific">Candidatus Egerieicola pullicola</name>
    <dbReference type="NCBI Taxonomy" id="2840775"/>
    <lineage>
        <taxon>Bacteria</taxon>
        <taxon>Bacillati</taxon>
        <taxon>Bacillota</taxon>
        <taxon>Clostridia</taxon>
        <taxon>Eubacteriales</taxon>
        <taxon>Oscillospiraceae</taxon>
        <taxon>Oscillospiraceae incertae sedis</taxon>
        <taxon>Candidatus Egerieicola</taxon>
    </lineage>
</organism>
<evidence type="ECO:0000313" key="2">
    <source>
        <dbReference type="Proteomes" id="UP000886749"/>
    </source>
</evidence>
<reference evidence="1" key="1">
    <citation type="submission" date="2020-10" db="EMBL/GenBank/DDBJ databases">
        <authorList>
            <person name="Gilroy R."/>
        </authorList>
    </citation>
    <scope>NUCLEOTIDE SEQUENCE</scope>
    <source>
        <strain evidence="1">CHK184-25365</strain>
    </source>
</reference>
<name>A0A9D1AK11_9FIRM</name>
<sequence length="155" mass="17363">MRDTKKNLGIVLLCLFVCGMLALLCGCSQQSAPETVELPQPVEGMVQLQNNTGSTVTGLEYRTMEQEEYTAITLEEGTWLSGNWIRFDKLEEYQDQPFALRLTFEDGSTMEVTDLMLFDSEYLSIDREGNVTAYLYQDQVETSEAASSEETVSAA</sequence>
<comment type="caution">
    <text evidence="1">The sequence shown here is derived from an EMBL/GenBank/DDBJ whole genome shotgun (WGS) entry which is preliminary data.</text>
</comment>
<dbReference type="PROSITE" id="PS51257">
    <property type="entry name" value="PROKAR_LIPOPROTEIN"/>
    <property type="match status" value="1"/>
</dbReference>